<evidence type="ECO:0000256" key="3">
    <source>
        <dbReference type="ARBA" id="ARBA00006263"/>
    </source>
</evidence>
<dbReference type="EMBL" id="CP116968">
    <property type="protein sequence ID" value="WNM62736.1"/>
    <property type="molecule type" value="Genomic_DNA"/>
</dbReference>
<keyword evidence="5 9" id="KW-0169">Cobalamin biosynthesis</keyword>
<dbReference type="PANTHER" id="PTHR34308:SF1">
    <property type="entry name" value="COBALAMIN BIOSYNTHESIS PROTEIN CBIB"/>
    <property type="match status" value="1"/>
</dbReference>
<feature type="transmembrane region" description="Helical" evidence="9">
    <location>
        <begin position="113"/>
        <end position="131"/>
    </location>
</feature>
<dbReference type="AlphaFoldDB" id="A0AA96GIU7"/>
<comment type="caution">
    <text evidence="9">Lacks conserved residue(s) required for the propagation of feature annotation.</text>
</comment>
<comment type="function">
    <text evidence="9">Converts cobyric acid to cobinamide by the addition of aminopropanol on the F carboxylic group.</text>
</comment>
<dbReference type="GO" id="GO:0015420">
    <property type="term" value="F:ABC-type vitamin B12 transporter activity"/>
    <property type="evidence" value="ECO:0007669"/>
    <property type="project" value="UniProtKB-UniRule"/>
</dbReference>
<keyword evidence="6 9" id="KW-0812">Transmembrane</keyword>
<proteinExistence type="inferred from homology"/>
<accession>A0AA96GIU7</accession>
<keyword evidence="11" id="KW-1185">Reference proteome</keyword>
<evidence type="ECO:0000313" key="11">
    <source>
        <dbReference type="Proteomes" id="UP001302494"/>
    </source>
</evidence>
<evidence type="ECO:0000256" key="4">
    <source>
        <dbReference type="ARBA" id="ARBA00022475"/>
    </source>
</evidence>
<dbReference type="Proteomes" id="UP001302494">
    <property type="component" value="Chromosome"/>
</dbReference>
<keyword evidence="8 9" id="KW-0472">Membrane</keyword>
<evidence type="ECO:0000313" key="10">
    <source>
        <dbReference type="EMBL" id="WNM62736.1"/>
    </source>
</evidence>
<evidence type="ECO:0000256" key="8">
    <source>
        <dbReference type="ARBA" id="ARBA00023136"/>
    </source>
</evidence>
<dbReference type="GO" id="GO:0048472">
    <property type="term" value="F:threonine-phosphate decarboxylase activity"/>
    <property type="evidence" value="ECO:0007669"/>
    <property type="project" value="InterPro"/>
</dbReference>
<dbReference type="Pfam" id="PF03186">
    <property type="entry name" value="CobD_Cbib"/>
    <property type="match status" value="1"/>
</dbReference>
<organism evidence="10 11">
    <name type="scientific">Candidatus Nitrospira neomarina</name>
    <dbReference type="NCBI Taxonomy" id="3020899"/>
    <lineage>
        <taxon>Bacteria</taxon>
        <taxon>Pseudomonadati</taxon>
        <taxon>Nitrospirota</taxon>
        <taxon>Nitrospiria</taxon>
        <taxon>Nitrospirales</taxon>
        <taxon>Nitrospiraceae</taxon>
        <taxon>Nitrospira</taxon>
    </lineage>
</organism>
<dbReference type="RefSeq" id="WP_312746655.1">
    <property type="nucleotide sequence ID" value="NZ_CP116968.1"/>
</dbReference>
<evidence type="ECO:0000256" key="2">
    <source>
        <dbReference type="ARBA" id="ARBA00004953"/>
    </source>
</evidence>
<comment type="similarity">
    <text evidence="3 9">Belongs to the CobD/CbiB family.</text>
</comment>
<dbReference type="GO" id="GO:0005886">
    <property type="term" value="C:plasma membrane"/>
    <property type="evidence" value="ECO:0007669"/>
    <property type="project" value="UniProtKB-SubCell"/>
</dbReference>
<feature type="transmembrane region" description="Helical" evidence="9">
    <location>
        <begin position="81"/>
        <end position="101"/>
    </location>
</feature>
<dbReference type="GO" id="GO:0009236">
    <property type="term" value="P:cobalamin biosynthetic process"/>
    <property type="evidence" value="ECO:0007669"/>
    <property type="project" value="UniProtKB-UniRule"/>
</dbReference>
<evidence type="ECO:0000256" key="1">
    <source>
        <dbReference type="ARBA" id="ARBA00004651"/>
    </source>
</evidence>
<evidence type="ECO:0000256" key="7">
    <source>
        <dbReference type="ARBA" id="ARBA00022989"/>
    </source>
</evidence>
<dbReference type="HAMAP" id="MF_00024">
    <property type="entry name" value="CobD_CbiB"/>
    <property type="match status" value="1"/>
</dbReference>
<keyword evidence="7 9" id="KW-1133">Transmembrane helix</keyword>
<gene>
    <name evidence="10" type="primary">cbiB</name>
    <name evidence="9" type="synonym">cobD</name>
    <name evidence="10" type="ORF">PQG83_03015</name>
</gene>
<dbReference type="InterPro" id="IPR004485">
    <property type="entry name" value="Cobalamin_biosynth_CobD/CbiB"/>
</dbReference>
<sequence>MSDLSCRIDWKQLCPFRFKNPGLTVADDLTGFKFLAVCALDLMIGDPRWLPHPVRLMGFIIHAYERLTLERISSPWTKRTAGFVLAVGLPLGCFFVTQGILEWAELVHEQFGTVIWVVLGSTTLAGRDLWVHAMRVHRALRMGSLVSARVEIGRLVGRDTADLSEEGIVRATVESVSENTSDGIVAPIIYLALGGPACAMAYKAISTLDSMVGYRTDRYRDFGWASARADDLVNWVPARLTAVAMSVAAAIRLGSGVSAWQICRRDAWRHPSPNSGWPEAAMAGALGVQLGGGNMYGGVLEVRARLGDPITSCSMALIPVALQVMGIAYGILVMGIMAWVMW</sequence>
<evidence type="ECO:0000256" key="6">
    <source>
        <dbReference type="ARBA" id="ARBA00022692"/>
    </source>
</evidence>
<comment type="pathway">
    <text evidence="2 9">Cofactor biosynthesis; adenosylcobalamin biosynthesis.</text>
</comment>
<comment type="subcellular location">
    <subcellularLocation>
        <location evidence="1 9">Cell membrane</location>
        <topology evidence="1 9">Multi-pass membrane protein</topology>
    </subcellularLocation>
</comment>
<evidence type="ECO:0000256" key="9">
    <source>
        <dbReference type="HAMAP-Rule" id="MF_00024"/>
    </source>
</evidence>
<dbReference type="KEGG" id="nneo:PQG83_03015"/>
<reference evidence="10 11" key="1">
    <citation type="submission" date="2023-01" db="EMBL/GenBank/DDBJ databases">
        <title>Cultivation and genomic characterization of new, ubiquitous marine nitrite-oxidizing bacteria from the Nitrospirales.</title>
        <authorList>
            <person name="Mueller A.J."/>
            <person name="Daebeler A."/>
            <person name="Herbold C.W."/>
            <person name="Kirkegaard R.H."/>
            <person name="Daims H."/>
        </authorList>
    </citation>
    <scope>NUCLEOTIDE SEQUENCE [LARGE SCALE GENOMIC DNA]</scope>
    <source>
        <strain evidence="10 11">DK</strain>
    </source>
</reference>
<name>A0AA96GIU7_9BACT</name>
<keyword evidence="4 9" id="KW-1003">Cell membrane</keyword>
<feature type="transmembrane region" description="Helical" evidence="9">
    <location>
        <begin position="315"/>
        <end position="341"/>
    </location>
</feature>
<protein>
    <recommendedName>
        <fullName evidence="9">Cobalamin biosynthesis protein CobD</fullName>
    </recommendedName>
</protein>
<dbReference type="NCBIfam" id="TIGR00380">
    <property type="entry name" value="cobal_cbiB"/>
    <property type="match status" value="1"/>
</dbReference>
<evidence type="ECO:0000256" key="5">
    <source>
        <dbReference type="ARBA" id="ARBA00022573"/>
    </source>
</evidence>
<dbReference type="PANTHER" id="PTHR34308">
    <property type="entry name" value="COBALAMIN BIOSYNTHESIS PROTEIN CBIB"/>
    <property type="match status" value="1"/>
</dbReference>